<gene>
    <name evidence="2" type="primary">Cnig_chr_I.g2778</name>
    <name evidence="2" type="ORF">B9Z55_002778</name>
</gene>
<dbReference type="Proteomes" id="UP000230233">
    <property type="component" value="Chromosome I"/>
</dbReference>
<dbReference type="AlphaFoldDB" id="A0A2G5VM31"/>
<evidence type="ECO:0000313" key="2">
    <source>
        <dbReference type="EMBL" id="PIC52838.1"/>
    </source>
</evidence>
<proteinExistence type="predicted"/>
<keyword evidence="3" id="KW-1185">Reference proteome</keyword>
<feature type="chain" id="PRO_5013626829" description="TIL domain-containing protein" evidence="1">
    <location>
        <begin position="20"/>
        <end position="67"/>
    </location>
</feature>
<name>A0A2G5VM31_9PELO</name>
<reference evidence="3" key="1">
    <citation type="submission" date="2017-10" db="EMBL/GenBank/DDBJ databases">
        <title>Rapid genome shrinkage in a self-fertile nematode reveals novel sperm competition proteins.</title>
        <authorList>
            <person name="Yin D."/>
            <person name="Schwarz E.M."/>
            <person name="Thomas C.G."/>
            <person name="Felde R.L."/>
            <person name="Korf I.F."/>
            <person name="Cutter A.D."/>
            <person name="Schartner C.M."/>
            <person name="Ralston E.J."/>
            <person name="Meyer B.J."/>
            <person name="Haag E.S."/>
        </authorList>
    </citation>
    <scope>NUCLEOTIDE SEQUENCE [LARGE SCALE GENOMIC DNA]</scope>
    <source>
        <strain evidence="3">JU1422</strain>
    </source>
</reference>
<keyword evidence="1" id="KW-0732">Signal</keyword>
<dbReference type="EMBL" id="PDUG01000001">
    <property type="protein sequence ID" value="PIC52838.1"/>
    <property type="molecule type" value="Genomic_DNA"/>
</dbReference>
<feature type="signal peptide" evidence="1">
    <location>
        <begin position="1"/>
        <end position="19"/>
    </location>
</feature>
<evidence type="ECO:0000256" key="1">
    <source>
        <dbReference type="SAM" id="SignalP"/>
    </source>
</evidence>
<sequence>MKIFSILLIFLLFVSESQAGNPCSDSSQCSKMRKCIKGKCTLKTNLPKICLKPCPQGTRCVNGNCIR</sequence>
<evidence type="ECO:0000313" key="3">
    <source>
        <dbReference type="Proteomes" id="UP000230233"/>
    </source>
</evidence>
<accession>A0A2G5VM31</accession>
<protein>
    <recommendedName>
        <fullName evidence="4">TIL domain-containing protein</fullName>
    </recommendedName>
</protein>
<organism evidence="2 3">
    <name type="scientific">Caenorhabditis nigoni</name>
    <dbReference type="NCBI Taxonomy" id="1611254"/>
    <lineage>
        <taxon>Eukaryota</taxon>
        <taxon>Metazoa</taxon>
        <taxon>Ecdysozoa</taxon>
        <taxon>Nematoda</taxon>
        <taxon>Chromadorea</taxon>
        <taxon>Rhabditida</taxon>
        <taxon>Rhabditina</taxon>
        <taxon>Rhabditomorpha</taxon>
        <taxon>Rhabditoidea</taxon>
        <taxon>Rhabditidae</taxon>
        <taxon>Peloderinae</taxon>
        <taxon>Caenorhabditis</taxon>
    </lineage>
</organism>
<comment type="caution">
    <text evidence="2">The sequence shown here is derived from an EMBL/GenBank/DDBJ whole genome shotgun (WGS) entry which is preliminary data.</text>
</comment>
<evidence type="ECO:0008006" key="4">
    <source>
        <dbReference type="Google" id="ProtNLM"/>
    </source>
</evidence>